<dbReference type="EMBL" id="BOOR01000004">
    <property type="protein sequence ID" value="GII51943.1"/>
    <property type="molecule type" value="Genomic_DNA"/>
</dbReference>
<comment type="caution">
    <text evidence="2">The sequence shown here is derived from an EMBL/GenBank/DDBJ whole genome shotgun (WGS) entry which is preliminary data.</text>
</comment>
<dbReference type="Proteomes" id="UP000605992">
    <property type="component" value="Unassembled WGS sequence"/>
</dbReference>
<feature type="domain" description="HTH marR-type" evidence="1">
    <location>
        <begin position="25"/>
        <end position="158"/>
    </location>
</feature>
<dbReference type="SUPFAM" id="SSF46785">
    <property type="entry name" value="Winged helix' DNA-binding domain"/>
    <property type="match status" value="1"/>
</dbReference>
<dbReference type="InterPro" id="IPR039422">
    <property type="entry name" value="MarR/SlyA-like"/>
</dbReference>
<dbReference type="Pfam" id="PF12802">
    <property type="entry name" value="MarR_2"/>
    <property type="match status" value="1"/>
</dbReference>
<dbReference type="PRINTS" id="PR00598">
    <property type="entry name" value="HTHMARR"/>
</dbReference>
<dbReference type="Gene3D" id="1.10.10.10">
    <property type="entry name" value="Winged helix-like DNA-binding domain superfamily/Winged helix DNA-binding domain"/>
    <property type="match status" value="1"/>
</dbReference>
<dbReference type="GO" id="GO:0003700">
    <property type="term" value="F:DNA-binding transcription factor activity"/>
    <property type="evidence" value="ECO:0007669"/>
    <property type="project" value="InterPro"/>
</dbReference>
<accession>A0A8J3UTW3</accession>
<dbReference type="PANTHER" id="PTHR33164:SF43">
    <property type="entry name" value="HTH-TYPE TRANSCRIPTIONAL REPRESSOR YETL"/>
    <property type="match status" value="1"/>
</dbReference>
<evidence type="ECO:0000313" key="2">
    <source>
        <dbReference type="EMBL" id="GII51943.1"/>
    </source>
</evidence>
<name>A0A8J3UTW3_9ACTN</name>
<organism evidence="2 3">
    <name type="scientific">Planotetraspora thailandica</name>
    <dbReference type="NCBI Taxonomy" id="487172"/>
    <lineage>
        <taxon>Bacteria</taxon>
        <taxon>Bacillati</taxon>
        <taxon>Actinomycetota</taxon>
        <taxon>Actinomycetes</taxon>
        <taxon>Streptosporangiales</taxon>
        <taxon>Streptosporangiaceae</taxon>
        <taxon>Planotetraspora</taxon>
    </lineage>
</organism>
<dbReference type="InterPro" id="IPR036390">
    <property type="entry name" value="WH_DNA-bd_sf"/>
</dbReference>
<protein>
    <submittedName>
        <fullName evidence="2">Putative regulatory protein, MarR</fullName>
    </submittedName>
</protein>
<evidence type="ECO:0000313" key="3">
    <source>
        <dbReference type="Proteomes" id="UP000605992"/>
    </source>
</evidence>
<sequence length="167" mass="18345">MYMQHMRDGETIAAQARRMALEVRRSCLGVRIGRLNRLVARRFEHALRPLGLSLAQVEVLGALVLIQDPARPADLVNLLAVERSTISRNLALLEKRGYVTTTKTSPTGRSQRVTVTAEGQSVLAHAEQAWAEAQRVVADQLGAHALPTLDAWLEKLASSDEEGYPSP</sequence>
<reference evidence="2" key="1">
    <citation type="submission" date="2021-01" db="EMBL/GenBank/DDBJ databases">
        <title>Whole genome shotgun sequence of Planotetraspora thailandica NBRC 104271.</title>
        <authorList>
            <person name="Komaki H."/>
            <person name="Tamura T."/>
        </authorList>
    </citation>
    <scope>NUCLEOTIDE SEQUENCE</scope>
    <source>
        <strain evidence="2">NBRC 104271</strain>
    </source>
</reference>
<dbReference type="InterPro" id="IPR036388">
    <property type="entry name" value="WH-like_DNA-bd_sf"/>
</dbReference>
<dbReference type="SMART" id="SM00347">
    <property type="entry name" value="HTH_MARR"/>
    <property type="match status" value="1"/>
</dbReference>
<gene>
    <name evidence="2" type="ORF">Pth03_03320</name>
</gene>
<dbReference type="AlphaFoldDB" id="A0A8J3UTW3"/>
<dbReference type="PROSITE" id="PS50995">
    <property type="entry name" value="HTH_MARR_2"/>
    <property type="match status" value="1"/>
</dbReference>
<evidence type="ECO:0000259" key="1">
    <source>
        <dbReference type="PROSITE" id="PS50995"/>
    </source>
</evidence>
<proteinExistence type="predicted"/>
<keyword evidence="3" id="KW-1185">Reference proteome</keyword>
<dbReference type="InterPro" id="IPR000835">
    <property type="entry name" value="HTH_MarR-typ"/>
</dbReference>
<dbReference type="GO" id="GO:0006950">
    <property type="term" value="P:response to stress"/>
    <property type="evidence" value="ECO:0007669"/>
    <property type="project" value="TreeGrafter"/>
</dbReference>
<dbReference type="PANTHER" id="PTHR33164">
    <property type="entry name" value="TRANSCRIPTIONAL REGULATOR, MARR FAMILY"/>
    <property type="match status" value="1"/>
</dbReference>